<dbReference type="Proteomes" id="UP000216052">
    <property type="component" value="Chromosome"/>
</dbReference>
<proteinExistence type="predicted"/>
<protein>
    <submittedName>
        <fullName evidence="1">Uncharacterized protein</fullName>
    </submittedName>
</protein>
<organism evidence="1 2">
    <name type="scientific">Sporomusa acidovorans (strain ATCC 49682 / DSM 3132 / Mol)</name>
    <dbReference type="NCBI Taxonomy" id="1123286"/>
    <lineage>
        <taxon>Bacteria</taxon>
        <taxon>Bacillati</taxon>
        <taxon>Bacillota</taxon>
        <taxon>Negativicutes</taxon>
        <taxon>Selenomonadales</taxon>
        <taxon>Sporomusaceae</taxon>
        <taxon>Sporomusa</taxon>
    </lineage>
</organism>
<reference evidence="1" key="1">
    <citation type="submission" date="2024-05" db="EMBL/GenBank/DDBJ databases">
        <title>Isolation and characterization of Sporomusa carbonis sp. nov., a carboxydotrophic hydrogenogen in the genus of Sporomusa isolated from a charcoal burning pile.</title>
        <authorList>
            <person name="Boeer T."/>
            <person name="Rosenbaum F."/>
            <person name="Eysell L."/>
            <person name="Mueller V."/>
            <person name="Daniel R."/>
            <person name="Poehlein A."/>
        </authorList>
    </citation>
    <scope>NUCLEOTIDE SEQUENCE [LARGE SCALE GENOMIC DNA]</scope>
    <source>
        <strain evidence="1">DSM 3132</strain>
    </source>
</reference>
<evidence type="ECO:0000313" key="1">
    <source>
        <dbReference type="EMBL" id="XFO71570.1"/>
    </source>
</evidence>
<dbReference type="EMBL" id="CP155571">
    <property type="protein sequence ID" value="XFO71570.1"/>
    <property type="molecule type" value="Genomic_DNA"/>
</dbReference>
<gene>
    <name evidence="1" type="ORF">SPACI_016040</name>
</gene>
<sequence>MVKNKDYFIGKWQEQLESDNVLVRYKAKQFIGIMSRTELLTEFDINLYSTLVEKVTVHNGAKLMVSLLDGTDVECIIE</sequence>
<accession>A0ABZ3J004</accession>
<dbReference type="RefSeq" id="WP_218130670.1">
    <property type="nucleotide sequence ID" value="NZ_CP155571.1"/>
</dbReference>
<name>A0ABZ3J004_SPOA4</name>
<keyword evidence="2" id="KW-1185">Reference proteome</keyword>
<evidence type="ECO:0000313" key="2">
    <source>
        <dbReference type="Proteomes" id="UP000216052"/>
    </source>
</evidence>